<dbReference type="Proteomes" id="UP000789901">
    <property type="component" value="Unassembled WGS sequence"/>
</dbReference>
<feature type="non-terminal residue" evidence="1">
    <location>
        <position position="1"/>
    </location>
</feature>
<name>A0ABN7VK24_GIGMA</name>
<sequence length="41" mass="4496">AVLNDILISLKLTLEQMSAAEGNPESEYLGFYCSGFTLDEL</sequence>
<comment type="caution">
    <text evidence="1">The sequence shown here is derived from an EMBL/GenBank/DDBJ whole genome shotgun (WGS) entry which is preliminary data.</text>
</comment>
<protein>
    <submittedName>
        <fullName evidence="1">29624_t:CDS:1</fullName>
    </submittedName>
</protein>
<organism evidence="1 2">
    <name type="scientific">Gigaspora margarita</name>
    <dbReference type="NCBI Taxonomy" id="4874"/>
    <lineage>
        <taxon>Eukaryota</taxon>
        <taxon>Fungi</taxon>
        <taxon>Fungi incertae sedis</taxon>
        <taxon>Mucoromycota</taxon>
        <taxon>Glomeromycotina</taxon>
        <taxon>Glomeromycetes</taxon>
        <taxon>Diversisporales</taxon>
        <taxon>Gigasporaceae</taxon>
        <taxon>Gigaspora</taxon>
    </lineage>
</organism>
<evidence type="ECO:0000313" key="1">
    <source>
        <dbReference type="EMBL" id="CAG8779420.1"/>
    </source>
</evidence>
<evidence type="ECO:0000313" key="2">
    <source>
        <dbReference type="Proteomes" id="UP000789901"/>
    </source>
</evidence>
<reference evidence="1 2" key="1">
    <citation type="submission" date="2021-06" db="EMBL/GenBank/DDBJ databases">
        <authorList>
            <person name="Kallberg Y."/>
            <person name="Tangrot J."/>
            <person name="Rosling A."/>
        </authorList>
    </citation>
    <scope>NUCLEOTIDE SEQUENCE [LARGE SCALE GENOMIC DNA]</scope>
    <source>
        <strain evidence="1 2">120-4 pot B 10/14</strain>
    </source>
</reference>
<dbReference type="EMBL" id="CAJVQB010016330">
    <property type="protein sequence ID" value="CAG8779420.1"/>
    <property type="molecule type" value="Genomic_DNA"/>
</dbReference>
<gene>
    <name evidence="1" type="ORF">GMARGA_LOCUS19513</name>
</gene>
<proteinExistence type="predicted"/>
<keyword evidence="2" id="KW-1185">Reference proteome</keyword>
<accession>A0ABN7VK24</accession>